<dbReference type="PANTHER" id="PTHR43304">
    <property type="entry name" value="PHYTOCHROME-LIKE PROTEIN CPH1"/>
    <property type="match status" value="1"/>
</dbReference>
<protein>
    <recommendedName>
        <fullName evidence="2">histidine kinase</fullName>
        <ecNumber evidence="2">2.7.13.3</ecNumber>
    </recommendedName>
</protein>
<feature type="domain" description="PAC" evidence="9">
    <location>
        <begin position="379"/>
        <end position="431"/>
    </location>
</feature>
<dbReference type="Pfam" id="PF15915">
    <property type="entry name" value="BAT"/>
    <property type="match status" value="1"/>
</dbReference>
<dbReference type="SUPFAM" id="SSF55785">
    <property type="entry name" value="PYP-like sensor domain (PAS domain)"/>
    <property type="match status" value="2"/>
</dbReference>
<dbReference type="Pfam" id="PF08447">
    <property type="entry name" value="PAS_3"/>
    <property type="match status" value="1"/>
</dbReference>
<evidence type="ECO:0000256" key="6">
    <source>
        <dbReference type="ARBA" id="ARBA00023015"/>
    </source>
</evidence>
<evidence type="ECO:0000259" key="8">
    <source>
        <dbReference type="PROSITE" id="PS50112"/>
    </source>
</evidence>
<feature type="domain" description="PAC" evidence="9">
    <location>
        <begin position="508"/>
        <end position="561"/>
    </location>
</feature>
<dbReference type="GO" id="GO:0004673">
    <property type="term" value="F:protein histidine kinase activity"/>
    <property type="evidence" value="ECO:0007669"/>
    <property type="project" value="UniProtKB-EC"/>
</dbReference>
<keyword evidence="6" id="KW-0805">Transcription regulation</keyword>
<dbReference type="EC" id="2.7.13.3" evidence="2"/>
<dbReference type="InterPro" id="IPR035965">
    <property type="entry name" value="PAS-like_dom_sf"/>
</dbReference>
<comment type="caution">
    <text evidence="10">The sequence shown here is derived from an EMBL/GenBank/DDBJ whole genome shotgun (WGS) entry which is preliminary data.</text>
</comment>
<dbReference type="SMART" id="SM00086">
    <property type="entry name" value="PAC"/>
    <property type="match status" value="2"/>
</dbReference>
<keyword evidence="5" id="KW-0418">Kinase</keyword>
<dbReference type="EMBL" id="BIXZ01000005">
    <property type="protein sequence ID" value="GCF14855.1"/>
    <property type="molecule type" value="Genomic_DNA"/>
</dbReference>
<dbReference type="Gene3D" id="2.10.70.100">
    <property type="match status" value="1"/>
</dbReference>
<dbReference type="NCBIfam" id="TIGR00229">
    <property type="entry name" value="sensory_box"/>
    <property type="match status" value="2"/>
</dbReference>
<dbReference type="InterPro" id="IPR001610">
    <property type="entry name" value="PAC"/>
</dbReference>
<comment type="catalytic activity">
    <reaction evidence="1">
        <text>ATP + protein L-histidine = ADP + protein N-phospho-L-histidine.</text>
        <dbReference type="EC" id="2.7.13.3"/>
    </reaction>
</comment>
<dbReference type="PANTHER" id="PTHR43304:SF1">
    <property type="entry name" value="PAC DOMAIN-CONTAINING PROTEIN"/>
    <property type="match status" value="1"/>
</dbReference>
<keyword evidence="4" id="KW-0808">Transferase</keyword>
<dbReference type="Pfam" id="PF13426">
    <property type="entry name" value="PAS_9"/>
    <property type="match status" value="1"/>
</dbReference>
<dbReference type="Pfam" id="PF04967">
    <property type="entry name" value="HTH_10"/>
    <property type="match status" value="1"/>
</dbReference>
<evidence type="ECO:0000313" key="11">
    <source>
        <dbReference type="Proteomes" id="UP000304382"/>
    </source>
</evidence>
<evidence type="ECO:0000256" key="2">
    <source>
        <dbReference type="ARBA" id="ARBA00012438"/>
    </source>
</evidence>
<evidence type="ECO:0000256" key="7">
    <source>
        <dbReference type="ARBA" id="ARBA00023163"/>
    </source>
</evidence>
<dbReference type="InterPro" id="IPR003018">
    <property type="entry name" value="GAF"/>
</dbReference>
<dbReference type="PROSITE" id="PS50113">
    <property type="entry name" value="PAC"/>
    <property type="match status" value="2"/>
</dbReference>
<dbReference type="Pfam" id="PF13185">
    <property type="entry name" value="GAF_2"/>
    <property type="match status" value="1"/>
</dbReference>
<keyword evidence="3" id="KW-0597">Phosphoprotein</keyword>
<evidence type="ECO:0000259" key="9">
    <source>
        <dbReference type="PROSITE" id="PS50113"/>
    </source>
</evidence>
<dbReference type="CDD" id="cd00130">
    <property type="entry name" value="PAS"/>
    <property type="match status" value="2"/>
</dbReference>
<dbReference type="SMART" id="SM00091">
    <property type="entry name" value="PAS"/>
    <property type="match status" value="3"/>
</dbReference>
<feature type="domain" description="PAS" evidence="8">
    <location>
        <begin position="432"/>
        <end position="504"/>
    </location>
</feature>
<evidence type="ECO:0000256" key="5">
    <source>
        <dbReference type="ARBA" id="ARBA00022777"/>
    </source>
</evidence>
<organism evidence="10 11">
    <name type="scientific">Haloarcula mannanilytica</name>
    <dbReference type="NCBI Taxonomy" id="2509225"/>
    <lineage>
        <taxon>Archaea</taxon>
        <taxon>Methanobacteriati</taxon>
        <taxon>Methanobacteriota</taxon>
        <taxon>Stenosarchaea group</taxon>
        <taxon>Halobacteria</taxon>
        <taxon>Halobacteriales</taxon>
        <taxon>Haloarculaceae</taxon>
        <taxon>Haloarcula</taxon>
    </lineage>
</organism>
<evidence type="ECO:0000313" key="10">
    <source>
        <dbReference type="EMBL" id="GCF14855.1"/>
    </source>
</evidence>
<evidence type="ECO:0000256" key="1">
    <source>
        <dbReference type="ARBA" id="ARBA00000085"/>
    </source>
</evidence>
<proteinExistence type="predicted"/>
<dbReference type="InterPro" id="IPR007050">
    <property type="entry name" value="HTH_bacterioopsin"/>
</dbReference>
<sequence length="956" mass="104713">MIANPAVAAEQLLRLGEVSQNHTTVMIENDFDGPAVAGTRQTEPASCVIEVVYLDADATAREEVHEALADQHDDISVTSVATTDAALEAAASTAVSCLVLDPTGLGEIPEPLVSNDRYPVILYTDAAAQNSTASLFDSAETVVQKHDGAKQWAFLAEKIASVVSTSVDRTEYALQDALSGIESRVDENEIAVLLADDGTIRWSNASVSAFVNGTDGEDCQHDGEDCQHDGFYDCMAAALPDTTSGQRQLQRLRDSPTEPVTVRVTGGERDRYLLRHGYRLPEAAGGLTLALLKDVTEAARRDARTALLELLVEKSQDGLYTLNERGVIDFCNESFASNLGYEPAELRGEHASTVLAPGELSKGQETVEEVLEAPDKNSTTVDLTFRRKDGTERDVAVNYTLIHDDSGTYRGLIGVARDITERREREREYQQMTERLNFAVEGAGLGVWDWNPKTNDVTFDERWTGMLGYSTDELEPHYETWADLVHPDDIERAEQALGQLKSGETDRYHCEFRMRTKDGDWKWIRDIGKVFERNDDGEAVRAVGIHQDITEERKRQDAVERQRDELVALNGVNMLIQDLIHALGGAATRDEIAEAVCDRIVESDLCGLAWIGERAGANDRLVPKTVAGDEDGVLDELILDDGAGQGPGETALVTGEVQTIQDCNEATEFERWGVAAHQQGYESVAAIPLVQGDVVHGVLCMYSDQPAAFSPRIVESFAVVGEMVGYTFAAVQNRQLLSHDTVLELTFESRNPDNPLVSVANAHECRLEAVGSVDIGTTHLLYFSVDGASAETVSDDLRAHSEILDTRVVRTDDDGGVVEVQVAETIQSLLLDVGARRQAMTVDGGTLSITVEAPPDADSRAIREVLTTCTSDFTLTAKQECEQEYAPADTETDPRDNLTDRQQEVLRTAFLTGYYAWPRDTNAEQLAETLGIASPTLHQHLRRAERNLIDAVFDIN</sequence>
<dbReference type="InterPro" id="IPR013655">
    <property type="entry name" value="PAS_fold_3"/>
</dbReference>
<dbReference type="AlphaFoldDB" id="A0A4C2EKC6"/>
<accession>A0A4C2EKC6</accession>
<name>A0A4C2EKC6_9EURY</name>
<dbReference type="Proteomes" id="UP000304382">
    <property type="component" value="Unassembled WGS sequence"/>
</dbReference>
<dbReference type="InterPro" id="IPR000014">
    <property type="entry name" value="PAS"/>
</dbReference>
<dbReference type="InterPro" id="IPR029016">
    <property type="entry name" value="GAF-like_dom_sf"/>
</dbReference>
<evidence type="ECO:0000256" key="4">
    <source>
        <dbReference type="ARBA" id="ARBA00022679"/>
    </source>
</evidence>
<dbReference type="PROSITE" id="PS50112">
    <property type="entry name" value="PAS"/>
    <property type="match status" value="2"/>
</dbReference>
<dbReference type="InterPro" id="IPR000700">
    <property type="entry name" value="PAS-assoc_C"/>
</dbReference>
<dbReference type="SUPFAM" id="SSF55781">
    <property type="entry name" value="GAF domain-like"/>
    <property type="match status" value="1"/>
</dbReference>
<dbReference type="InterPro" id="IPR052162">
    <property type="entry name" value="Sensor_kinase/Photoreceptor"/>
</dbReference>
<evidence type="ECO:0000256" key="3">
    <source>
        <dbReference type="ARBA" id="ARBA00022553"/>
    </source>
</evidence>
<dbReference type="Gene3D" id="1.10.10.10">
    <property type="entry name" value="Winged helix-like DNA-binding domain superfamily/Winged helix DNA-binding domain"/>
    <property type="match status" value="1"/>
</dbReference>
<dbReference type="Gene3D" id="3.30.450.20">
    <property type="entry name" value="PAS domain"/>
    <property type="match status" value="2"/>
</dbReference>
<feature type="domain" description="PAS" evidence="8">
    <location>
        <begin position="304"/>
        <end position="374"/>
    </location>
</feature>
<keyword evidence="11" id="KW-1185">Reference proteome</keyword>
<dbReference type="Gene3D" id="3.30.450.40">
    <property type="match status" value="1"/>
</dbReference>
<dbReference type="InterPro" id="IPR031803">
    <property type="entry name" value="BAT_GAF/HTH-assoc"/>
</dbReference>
<reference evidence="10 11" key="1">
    <citation type="submission" date="2019-02" db="EMBL/GenBank/DDBJ databases">
        <title>Haloarcula mannanilyticum sp. nov., a mannan degrading haloarchaeon isolated from commercial salt.</title>
        <authorList>
            <person name="Enomoto S."/>
            <person name="Shimane Y."/>
            <person name="Kamekura M."/>
            <person name="Ito T."/>
            <person name="Moriya O."/>
            <person name="Ihara K."/>
            <person name="Takahashi-Ando N."/>
            <person name="Fukushima Y."/>
            <person name="Yoshida Y."/>
            <person name="Usama R."/>
            <person name="Takai K."/>
            <person name="Minegishi H."/>
        </authorList>
    </citation>
    <scope>NUCLEOTIDE SEQUENCE [LARGE SCALE GENOMIC DNA]</scope>
    <source>
        <strain evidence="10 11">MD130-1</strain>
    </source>
</reference>
<gene>
    <name evidence="10" type="ORF">Harman_27900</name>
</gene>
<dbReference type="InterPro" id="IPR036388">
    <property type="entry name" value="WH-like_DNA-bd_sf"/>
</dbReference>
<keyword evidence="7" id="KW-0804">Transcription</keyword>